<feature type="transmembrane region" description="Helical" evidence="2">
    <location>
        <begin position="25"/>
        <end position="44"/>
    </location>
</feature>
<dbReference type="AlphaFoldDB" id="A0A518EU06"/>
<gene>
    <name evidence="3" type="ORF">Poly30_30880</name>
</gene>
<dbReference type="RefSeq" id="WP_419190213.1">
    <property type="nucleotide sequence ID" value="NZ_CP036434.1"/>
</dbReference>
<name>A0A518EU06_9BACT</name>
<feature type="compositionally biased region" description="Basic and acidic residues" evidence="1">
    <location>
        <begin position="186"/>
        <end position="199"/>
    </location>
</feature>
<keyword evidence="2" id="KW-0472">Membrane</keyword>
<dbReference type="Proteomes" id="UP000320390">
    <property type="component" value="Chromosome"/>
</dbReference>
<sequence>MKRHSSIDGEGSTGVATASTGLRGWLPHIALVLVAALMVLVGRARHTATEDALRTAFDPTADADERIWAMHLIANRATEVDPRLGVDLVESFLSSESDKVREAAHLIDLCRHAIQPPGAPAGAAPPIQDGYAYGSLPGDVWTPHRIRCLVLHRRKVGGSAVGGIRRMELAEAEWFLDSLAGKRSPSKKEVQRYFNERARKAGAAVGPRESSDD</sequence>
<protein>
    <submittedName>
        <fullName evidence="3">Uncharacterized protein</fullName>
    </submittedName>
</protein>
<keyword evidence="2" id="KW-1133">Transmembrane helix</keyword>
<evidence type="ECO:0000256" key="2">
    <source>
        <dbReference type="SAM" id="Phobius"/>
    </source>
</evidence>
<feature type="region of interest" description="Disordered" evidence="1">
    <location>
        <begin position="182"/>
        <end position="213"/>
    </location>
</feature>
<dbReference type="EMBL" id="CP036434">
    <property type="protein sequence ID" value="QDV07562.1"/>
    <property type="molecule type" value="Genomic_DNA"/>
</dbReference>
<evidence type="ECO:0000256" key="1">
    <source>
        <dbReference type="SAM" id="MobiDB-lite"/>
    </source>
</evidence>
<evidence type="ECO:0000313" key="3">
    <source>
        <dbReference type="EMBL" id="QDV07562.1"/>
    </source>
</evidence>
<organism evidence="3 4">
    <name type="scientific">Saltatorellus ferox</name>
    <dbReference type="NCBI Taxonomy" id="2528018"/>
    <lineage>
        <taxon>Bacteria</taxon>
        <taxon>Pseudomonadati</taxon>
        <taxon>Planctomycetota</taxon>
        <taxon>Planctomycetia</taxon>
        <taxon>Planctomycetia incertae sedis</taxon>
        <taxon>Saltatorellus</taxon>
    </lineage>
</organism>
<reference evidence="3 4" key="1">
    <citation type="submission" date="2019-02" db="EMBL/GenBank/DDBJ databases">
        <title>Deep-cultivation of Planctomycetes and their phenomic and genomic characterization uncovers novel biology.</title>
        <authorList>
            <person name="Wiegand S."/>
            <person name="Jogler M."/>
            <person name="Boedeker C."/>
            <person name="Pinto D."/>
            <person name="Vollmers J."/>
            <person name="Rivas-Marin E."/>
            <person name="Kohn T."/>
            <person name="Peeters S.H."/>
            <person name="Heuer A."/>
            <person name="Rast P."/>
            <person name="Oberbeckmann S."/>
            <person name="Bunk B."/>
            <person name="Jeske O."/>
            <person name="Meyerdierks A."/>
            <person name="Storesund J.E."/>
            <person name="Kallscheuer N."/>
            <person name="Luecker S."/>
            <person name="Lage O.M."/>
            <person name="Pohl T."/>
            <person name="Merkel B.J."/>
            <person name="Hornburger P."/>
            <person name="Mueller R.-W."/>
            <person name="Bruemmer F."/>
            <person name="Labrenz M."/>
            <person name="Spormann A.M."/>
            <person name="Op den Camp H."/>
            <person name="Overmann J."/>
            <person name="Amann R."/>
            <person name="Jetten M.S.M."/>
            <person name="Mascher T."/>
            <person name="Medema M.H."/>
            <person name="Devos D.P."/>
            <person name="Kaster A.-K."/>
            <person name="Ovreas L."/>
            <person name="Rohde M."/>
            <person name="Galperin M.Y."/>
            <person name="Jogler C."/>
        </authorList>
    </citation>
    <scope>NUCLEOTIDE SEQUENCE [LARGE SCALE GENOMIC DNA]</scope>
    <source>
        <strain evidence="3 4">Poly30</strain>
    </source>
</reference>
<keyword evidence="2" id="KW-0812">Transmembrane</keyword>
<proteinExistence type="predicted"/>
<keyword evidence="4" id="KW-1185">Reference proteome</keyword>
<accession>A0A518EU06</accession>
<evidence type="ECO:0000313" key="4">
    <source>
        <dbReference type="Proteomes" id="UP000320390"/>
    </source>
</evidence>